<proteinExistence type="predicted"/>
<evidence type="ECO:0000313" key="3">
    <source>
        <dbReference type="Proteomes" id="UP000251205"/>
    </source>
</evidence>
<sequence>MSRRNFSKLQQRKNMARRGSEQIDGGLPILSGPPRKRPSKEDLRKQTKDMFAAVTEITRIFECKPCRFRFRARQAVDPVEPMLCTRCGRPV</sequence>
<feature type="compositionally biased region" description="Basic residues" evidence="1">
    <location>
        <begin position="1"/>
        <end position="16"/>
    </location>
</feature>
<protein>
    <submittedName>
        <fullName evidence="2">Uncharacterized protein</fullName>
    </submittedName>
</protein>
<evidence type="ECO:0000256" key="1">
    <source>
        <dbReference type="SAM" id="MobiDB-lite"/>
    </source>
</evidence>
<dbReference type="Proteomes" id="UP000251205">
    <property type="component" value="Unassembled WGS sequence"/>
</dbReference>
<organism evidence="2 3">
    <name type="scientific">Rhizobium tropici</name>
    <dbReference type="NCBI Taxonomy" id="398"/>
    <lineage>
        <taxon>Bacteria</taxon>
        <taxon>Pseudomonadati</taxon>
        <taxon>Pseudomonadota</taxon>
        <taxon>Alphaproteobacteria</taxon>
        <taxon>Hyphomicrobiales</taxon>
        <taxon>Rhizobiaceae</taxon>
        <taxon>Rhizobium/Agrobacterium group</taxon>
        <taxon>Rhizobium</taxon>
    </lineage>
</organism>
<dbReference type="OrthoDB" id="10000147at2"/>
<dbReference type="EMBL" id="QMKK01000037">
    <property type="protein sequence ID" value="RAX40742.1"/>
    <property type="molecule type" value="Genomic_DNA"/>
</dbReference>
<feature type="region of interest" description="Disordered" evidence="1">
    <location>
        <begin position="1"/>
        <end position="45"/>
    </location>
</feature>
<accession>A0A329YFY3</accession>
<comment type="caution">
    <text evidence="2">The sequence shown here is derived from an EMBL/GenBank/DDBJ whole genome shotgun (WGS) entry which is preliminary data.</text>
</comment>
<dbReference type="AlphaFoldDB" id="A0A329YFY3"/>
<gene>
    <name evidence="2" type="ORF">DQ393_15325</name>
</gene>
<evidence type="ECO:0000313" key="2">
    <source>
        <dbReference type="EMBL" id="RAX40742.1"/>
    </source>
</evidence>
<reference evidence="2 3" key="1">
    <citation type="submission" date="2018-06" db="EMBL/GenBank/DDBJ databases">
        <title>Whole Genome Sequence of an efficient microsymbiont, Rhizobium tropici.</title>
        <authorList>
            <person name="Srinivasan R."/>
            <person name="Singh H.V."/>
            <person name="Srivastava R."/>
            <person name="Kumari B."/>
            <person name="Radhakrishna A."/>
        </authorList>
    </citation>
    <scope>NUCLEOTIDE SEQUENCE [LARGE SCALE GENOMIC DNA]</scope>
    <source>
        <strain evidence="2 3">IGFRI Rhizo-19</strain>
    </source>
</reference>
<name>A0A329YFY3_RHITR</name>
<dbReference type="RefSeq" id="WP_112342625.1">
    <property type="nucleotide sequence ID" value="NZ_QMKK01000037.1"/>
</dbReference>